<dbReference type="Proteomes" id="UP001596156">
    <property type="component" value="Unassembled WGS sequence"/>
</dbReference>
<organism evidence="1 2">
    <name type="scientific">Streptomyces fimbriatus</name>
    <dbReference type="NCBI Taxonomy" id="68197"/>
    <lineage>
        <taxon>Bacteria</taxon>
        <taxon>Bacillati</taxon>
        <taxon>Actinomycetota</taxon>
        <taxon>Actinomycetes</taxon>
        <taxon>Kitasatosporales</taxon>
        <taxon>Streptomycetaceae</taxon>
        <taxon>Streptomyces</taxon>
    </lineage>
</organism>
<accession>A0ABW0DFS7</accession>
<gene>
    <name evidence="1" type="ORF">ACFPN6_27925</name>
</gene>
<protein>
    <submittedName>
        <fullName evidence="1">Uncharacterized protein</fullName>
    </submittedName>
</protein>
<keyword evidence="2" id="KW-1185">Reference proteome</keyword>
<sequence>MTVTDARLRAAYEAAVERLAGRVLGALDGTGGTFGFPQPPDRAELAAVRVLGPDLFAARLFGCPADDDGLAEVLAEAYRVFPPTAGGDDLTAWHDWATVRLARRVNLAVPVPAHDPSCAPTVGNWRLWSLRLTRLAPLALPGLEGPVHAAARAEPLALARGTVRAVLRRDHRTAARLTRWLAWLDGVGLPLPVEVGPLLIRLKQVGDGSARTALHLTVAERLLRREAR</sequence>
<reference evidence="2" key="1">
    <citation type="journal article" date="2019" name="Int. J. Syst. Evol. Microbiol.">
        <title>The Global Catalogue of Microorganisms (GCM) 10K type strain sequencing project: providing services to taxonomists for standard genome sequencing and annotation.</title>
        <authorList>
            <consortium name="The Broad Institute Genomics Platform"/>
            <consortium name="The Broad Institute Genome Sequencing Center for Infectious Disease"/>
            <person name="Wu L."/>
            <person name="Ma J."/>
        </authorList>
    </citation>
    <scope>NUCLEOTIDE SEQUENCE [LARGE SCALE GENOMIC DNA]</scope>
    <source>
        <strain evidence="2">CCM 8479</strain>
    </source>
</reference>
<evidence type="ECO:0000313" key="2">
    <source>
        <dbReference type="Proteomes" id="UP001596156"/>
    </source>
</evidence>
<name>A0ABW0DFS7_STRFI</name>
<comment type="caution">
    <text evidence="1">The sequence shown here is derived from an EMBL/GenBank/DDBJ whole genome shotgun (WGS) entry which is preliminary data.</text>
</comment>
<proteinExistence type="predicted"/>
<dbReference type="EMBL" id="JBHSKL010000039">
    <property type="protein sequence ID" value="MFC5228332.1"/>
    <property type="molecule type" value="Genomic_DNA"/>
</dbReference>
<evidence type="ECO:0000313" key="1">
    <source>
        <dbReference type="EMBL" id="MFC5228332.1"/>
    </source>
</evidence>
<dbReference type="RefSeq" id="WP_344642743.1">
    <property type="nucleotide sequence ID" value="NZ_BAAASS010000002.1"/>
</dbReference>